<comment type="pathway">
    <text evidence="7">Amino-acid biosynthesis.</text>
</comment>
<dbReference type="EMBL" id="UINC01001638">
    <property type="protein sequence ID" value="SUZ85480.1"/>
    <property type="molecule type" value="Genomic_DNA"/>
</dbReference>
<dbReference type="PANTHER" id="PTHR42885:SF2">
    <property type="entry name" value="HISTIDINOL-PHOSPHATE AMINOTRANSFERASE"/>
    <property type="match status" value="1"/>
</dbReference>
<accession>A0A381R1W7</accession>
<evidence type="ECO:0000256" key="2">
    <source>
        <dbReference type="ARBA" id="ARBA00022576"/>
    </source>
</evidence>
<reference evidence="9" key="1">
    <citation type="submission" date="2018-05" db="EMBL/GenBank/DDBJ databases">
        <authorList>
            <person name="Lanie J.A."/>
            <person name="Ng W.-L."/>
            <person name="Kazmierczak K.M."/>
            <person name="Andrzejewski T.M."/>
            <person name="Davidsen T.M."/>
            <person name="Wayne K.J."/>
            <person name="Tettelin H."/>
            <person name="Glass J.I."/>
            <person name="Rusch D."/>
            <person name="Podicherti R."/>
            <person name="Tsui H.-C.T."/>
            <person name="Winkler M.E."/>
        </authorList>
    </citation>
    <scope>NUCLEOTIDE SEQUENCE</scope>
</reference>
<keyword evidence="5" id="KW-0663">Pyridoxal phosphate</keyword>
<dbReference type="GO" id="GO:0030170">
    <property type="term" value="F:pyridoxal phosphate binding"/>
    <property type="evidence" value="ECO:0007669"/>
    <property type="project" value="InterPro"/>
</dbReference>
<dbReference type="InterPro" id="IPR004839">
    <property type="entry name" value="Aminotransferase_I/II_large"/>
</dbReference>
<evidence type="ECO:0000259" key="8">
    <source>
        <dbReference type="Pfam" id="PF00155"/>
    </source>
</evidence>
<dbReference type="Pfam" id="PF00155">
    <property type="entry name" value="Aminotran_1_2"/>
    <property type="match status" value="1"/>
</dbReference>
<dbReference type="AlphaFoldDB" id="A0A381R1W7"/>
<dbReference type="Gene3D" id="3.40.640.10">
    <property type="entry name" value="Type I PLP-dependent aspartate aminotransferase-like (Major domain)"/>
    <property type="match status" value="1"/>
</dbReference>
<dbReference type="InterPro" id="IPR015422">
    <property type="entry name" value="PyrdxlP-dep_Trfase_small"/>
</dbReference>
<evidence type="ECO:0000256" key="5">
    <source>
        <dbReference type="ARBA" id="ARBA00022898"/>
    </source>
</evidence>
<dbReference type="GO" id="GO:0000105">
    <property type="term" value="P:L-histidine biosynthetic process"/>
    <property type="evidence" value="ECO:0007669"/>
    <property type="project" value="UniProtKB-KW"/>
</dbReference>
<dbReference type="Gene3D" id="3.90.1150.10">
    <property type="entry name" value="Aspartate Aminotransferase, domain 1"/>
    <property type="match status" value="1"/>
</dbReference>
<protein>
    <recommendedName>
        <fullName evidence="8">Aminotransferase class I/classII large domain-containing protein</fullName>
    </recommendedName>
</protein>
<dbReference type="InterPro" id="IPR015424">
    <property type="entry name" value="PyrdxlP-dep_Trfase"/>
</dbReference>
<comment type="cofactor">
    <cofactor evidence="1">
        <name>pyridoxal 5'-phosphate</name>
        <dbReference type="ChEBI" id="CHEBI:597326"/>
    </cofactor>
</comment>
<keyword evidence="3" id="KW-0028">Amino-acid biosynthesis</keyword>
<dbReference type="HAMAP" id="MF_01023">
    <property type="entry name" value="HisC_aminotrans_2"/>
    <property type="match status" value="1"/>
</dbReference>
<proteinExistence type="inferred from homology"/>
<keyword evidence="6" id="KW-0368">Histidine biosynthesis</keyword>
<dbReference type="GO" id="GO:0004400">
    <property type="term" value="F:histidinol-phosphate transaminase activity"/>
    <property type="evidence" value="ECO:0007669"/>
    <property type="project" value="InterPro"/>
</dbReference>
<gene>
    <name evidence="9" type="ORF">METZ01_LOCUS38334</name>
</gene>
<name>A0A381R1W7_9ZZZZ</name>
<dbReference type="SUPFAM" id="SSF53383">
    <property type="entry name" value="PLP-dependent transferases"/>
    <property type="match status" value="1"/>
</dbReference>
<sequence length="346" mass="38744">MEGYHSPQLDVEVRLNTNEAPFSPPEEFLSAFLDEVRAVDWNRYPDRLAQSLREDIAALHGVDPQQVFVANGSNEVLQTICLTFGGTGRTIATFEPTYAMYQQIARTTQCEVIEAKRDAQYCVAKSEVERVVTLHHPDIIFFCSPNNPTGTPESLEVIETALLLSDGVVVVDEAYGQFADFTALDLLRGPYASESLIVTRTFSKTWSMAGARLGYCVAPSWMLPEFEKVVLPYHLDSVKQIAGRVALRFHDEMEHRVRQLGSERDRVAAALTDLGLDVWPSQANFIMFRTTPCSVSGDHVWQRLVDQSVLIRNCSNWPGLSDCLRVTLGTESENHIFLEALKEALT</sequence>
<evidence type="ECO:0000256" key="7">
    <source>
        <dbReference type="ARBA" id="ARBA00029440"/>
    </source>
</evidence>
<dbReference type="CDD" id="cd00609">
    <property type="entry name" value="AAT_like"/>
    <property type="match status" value="1"/>
</dbReference>
<feature type="domain" description="Aminotransferase class I/classII large" evidence="8">
    <location>
        <begin position="13"/>
        <end position="341"/>
    </location>
</feature>
<dbReference type="InterPro" id="IPR015421">
    <property type="entry name" value="PyrdxlP-dep_Trfase_major"/>
</dbReference>
<dbReference type="NCBIfam" id="TIGR01141">
    <property type="entry name" value="hisC"/>
    <property type="match status" value="1"/>
</dbReference>
<keyword evidence="2" id="KW-0032">Aminotransferase</keyword>
<evidence type="ECO:0000256" key="1">
    <source>
        <dbReference type="ARBA" id="ARBA00001933"/>
    </source>
</evidence>
<evidence type="ECO:0000256" key="6">
    <source>
        <dbReference type="ARBA" id="ARBA00023102"/>
    </source>
</evidence>
<dbReference type="InterPro" id="IPR005861">
    <property type="entry name" value="HisP_aminotrans"/>
</dbReference>
<keyword evidence="4" id="KW-0808">Transferase</keyword>
<dbReference type="PANTHER" id="PTHR42885">
    <property type="entry name" value="HISTIDINOL-PHOSPHATE AMINOTRANSFERASE-RELATED"/>
    <property type="match status" value="1"/>
</dbReference>
<evidence type="ECO:0000256" key="4">
    <source>
        <dbReference type="ARBA" id="ARBA00022679"/>
    </source>
</evidence>
<evidence type="ECO:0000256" key="3">
    <source>
        <dbReference type="ARBA" id="ARBA00022605"/>
    </source>
</evidence>
<evidence type="ECO:0000313" key="9">
    <source>
        <dbReference type="EMBL" id="SUZ85480.1"/>
    </source>
</evidence>
<organism evidence="9">
    <name type="scientific">marine metagenome</name>
    <dbReference type="NCBI Taxonomy" id="408172"/>
    <lineage>
        <taxon>unclassified sequences</taxon>
        <taxon>metagenomes</taxon>
        <taxon>ecological metagenomes</taxon>
    </lineage>
</organism>